<comment type="caution">
    <text evidence="1">The sequence shown here is derived from an EMBL/GenBank/DDBJ whole genome shotgun (WGS) entry which is preliminary data.</text>
</comment>
<reference evidence="1 2" key="2">
    <citation type="submission" date="2020-08" db="EMBL/GenBank/DDBJ databases">
        <title>The Agave Microbiome: Exploring the role of microbial communities in plant adaptations to desert environments.</title>
        <authorList>
            <person name="Partida-Martinez L.P."/>
        </authorList>
    </citation>
    <scope>NUCLEOTIDE SEQUENCE [LARGE SCALE GENOMIC DNA]</scope>
    <source>
        <strain evidence="1 2">AS2.3</strain>
    </source>
</reference>
<organism evidence="1 2">
    <name type="scientific">Sphingomonas melonis</name>
    <dbReference type="NCBI Taxonomy" id="152682"/>
    <lineage>
        <taxon>Bacteria</taxon>
        <taxon>Pseudomonadati</taxon>
        <taxon>Pseudomonadota</taxon>
        <taxon>Alphaproteobacteria</taxon>
        <taxon>Sphingomonadales</taxon>
        <taxon>Sphingomonadaceae</taxon>
        <taxon>Sphingomonas</taxon>
    </lineage>
</organism>
<protein>
    <submittedName>
        <fullName evidence="1">Uncharacterized protein</fullName>
    </submittedName>
</protein>
<dbReference type="AlphaFoldDB" id="A0A7Y9K0C0"/>
<accession>A0A7Y9K0C0</accession>
<evidence type="ECO:0000313" key="2">
    <source>
        <dbReference type="Proteomes" id="UP000517753"/>
    </source>
</evidence>
<reference evidence="1 2" key="1">
    <citation type="submission" date="2020-07" db="EMBL/GenBank/DDBJ databases">
        <authorList>
            <person name="Partida-Martinez L."/>
            <person name="Huntemann M."/>
            <person name="Clum A."/>
            <person name="Wang J."/>
            <person name="Palaniappan K."/>
            <person name="Ritter S."/>
            <person name="Chen I.-M."/>
            <person name="Stamatis D."/>
            <person name="Reddy T."/>
            <person name="O'Malley R."/>
            <person name="Daum C."/>
            <person name="Shapiro N."/>
            <person name="Ivanova N."/>
            <person name="Kyrpides N."/>
            <person name="Woyke T."/>
        </authorList>
    </citation>
    <scope>NUCLEOTIDE SEQUENCE [LARGE SCALE GENOMIC DNA]</scope>
    <source>
        <strain evidence="1 2">AS2.3</strain>
    </source>
</reference>
<dbReference type="Proteomes" id="UP000517753">
    <property type="component" value="Unassembled WGS sequence"/>
</dbReference>
<keyword evidence="2" id="KW-1185">Reference proteome</keyword>
<sequence>MILSPAIVQPACARVDNGRTRFTFHRVSEPVTGGLPVYRYSKPRKSA</sequence>
<gene>
    <name evidence="1" type="ORF">HD841_000545</name>
</gene>
<evidence type="ECO:0000313" key="1">
    <source>
        <dbReference type="EMBL" id="NYD88776.1"/>
    </source>
</evidence>
<name>A0A7Y9K0C0_9SPHN</name>
<dbReference type="RefSeq" id="WP_179507334.1">
    <property type="nucleotide sequence ID" value="NZ_JACCBY010000001.1"/>
</dbReference>
<proteinExistence type="predicted"/>
<dbReference type="EMBL" id="JACCBY010000001">
    <property type="protein sequence ID" value="NYD88776.1"/>
    <property type="molecule type" value="Genomic_DNA"/>
</dbReference>